<reference evidence="2 3" key="1">
    <citation type="submission" date="2017-09" db="EMBL/GenBank/DDBJ databases">
        <authorList>
            <person name="Lee N."/>
            <person name="Cho B.-K."/>
        </authorList>
    </citation>
    <scope>NUCLEOTIDE SEQUENCE [LARGE SCALE GENOMIC DNA]</scope>
    <source>
        <strain evidence="2 3">ATCC 13740</strain>
    </source>
</reference>
<evidence type="ECO:0000313" key="3">
    <source>
        <dbReference type="Proteomes" id="UP000326598"/>
    </source>
</evidence>
<keyword evidence="1" id="KW-1133">Transmembrane helix</keyword>
<keyword evidence="1" id="KW-0812">Transmembrane</keyword>
<gene>
    <name evidence="2" type="ORF">CP976_25225</name>
</gene>
<dbReference type="AlphaFoldDB" id="A0A5J6I8M3"/>
<dbReference type="GeneID" id="91419364"/>
<feature type="transmembrane region" description="Helical" evidence="1">
    <location>
        <begin position="68"/>
        <end position="86"/>
    </location>
</feature>
<feature type="transmembrane region" description="Helical" evidence="1">
    <location>
        <begin position="43"/>
        <end position="61"/>
    </location>
</feature>
<protein>
    <submittedName>
        <fullName evidence="2">Uncharacterized protein</fullName>
    </submittedName>
</protein>
<dbReference type="RefSeq" id="WP_150482418.1">
    <property type="nucleotide sequence ID" value="NZ_BMTB01000014.1"/>
</dbReference>
<keyword evidence="1" id="KW-0472">Membrane</keyword>
<dbReference type="KEGG" id="scoe:CP976_25225"/>
<dbReference type="EMBL" id="CP023694">
    <property type="protein sequence ID" value="QEV27100.1"/>
    <property type="molecule type" value="Genomic_DNA"/>
</dbReference>
<organism evidence="2 3">
    <name type="scientific">Streptomyces coeruleorubidus</name>
    <dbReference type="NCBI Taxonomy" id="116188"/>
    <lineage>
        <taxon>Bacteria</taxon>
        <taxon>Bacillati</taxon>
        <taxon>Actinomycetota</taxon>
        <taxon>Actinomycetes</taxon>
        <taxon>Kitasatosporales</taxon>
        <taxon>Streptomycetaceae</taxon>
        <taxon>Streptomyces</taxon>
    </lineage>
</organism>
<evidence type="ECO:0000256" key="1">
    <source>
        <dbReference type="SAM" id="Phobius"/>
    </source>
</evidence>
<evidence type="ECO:0000313" key="2">
    <source>
        <dbReference type="EMBL" id="QEV27100.1"/>
    </source>
</evidence>
<proteinExistence type="predicted"/>
<sequence>MTEAYPRARRQELRRWPGTLGLLIFMPLALTGCAWLAQHQGALVLVGAFLAMLVLTVAWAMCGAGPGACVAVFGFAFMLFVGPAMGDYVLNHRGVRHGAVIGDVSTYWKKHGDGRACTVVATDTAKSDAYEVDDPDGCDDDLQEGQSVTLVVDPEGWLKPRLSSHANGVAPYLV</sequence>
<dbReference type="PROSITE" id="PS51257">
    <property type="entry name" value="PROKAR_LIPOPROTEIN"/>
    <property type="match status" value="1"/>
</dbReference>
<dbReference type="Proteomes" id="UP000326598">
    <property type="component" value="Chromosome"/>
</dbReference>
<accession>A0A5J6I8M3</accession>
<feature type="transmembrane region" description="Helical" evidence="1">
    <location>
        <begin position="20"/>
        <end position="37"/>
    </location>
</feature>
<name>A0A5J6I8M3_STRC4</name>